<name>A0A8R7PHS4_TRIUA</name>
<dbReference type="EnsemblPlants" id="TuG1812G0200004418.01.T01">
    <property type="protein sequence ID" value="TuG1812G0200004418.01.T01.cds426905"/>
    <property type="gene ID" value="TuG1812G0200004418.01"/>
</dbReference>
<accession>A0A8R7PHS4</accession>
<protein>
    <submittedName>
        <fullName evidence="2">Uncharacterized protein</fullName>
    </submittedName>
</protein>
<sequence>MNRLCDLTTPSIPNYYSWREYMFGSTLIQCLLIKPSLHKKSRSAEQHHAPKKIPALPTFLPPGPTNQHPARRTNTQPAYLHPMDLTGSIVFSPITPETLDIPATI</sequence>
<keyword evidence="3" id="KW-1185">Reference proteome</keyword>
<reference evidence="2" key="3">
    <citation type="submission" date="2022-06" db="UniProtKB">
        <authorList>
            <consortium name="EnsemblPlants"/>
        </authorList>
    </citation>
    <scope>IDENTIFICATION</scope>
</reference>
<feature type="region of interest" description="Disordered" evidence="1">
    <location>
        <begin position="41"/>
        <end position="74"/>
    </location>
</feature>
<proteinExistence type="predicted"/>
<dbReference type="Proteomes" id="UP000015106">
    <property type="component" value="Chromosome 2"/>
</dbReference>
<organism evidence="2 3">
    <name type="scientific">Triticum urartu</name>
    <name type="common">Red wild einkorn</name>
    <name type="synonym">Crithodium urartu</name>
    <dbReference type="NCBI Taxonomy" id="4572"/>
    <lineage>
        <taxon>Eukaryota</taxon>
        <taxon>Viridiplantae</taxon>
        <taxon>Streptophyta</taxon>
        <taxon>Embryophyta</taxon>
        <taxon>Tracheophyta</taxon>
        <taxon>Spermatophyta</taxon>
        <taxon>Magnoliopsida</taxon>
        <taxon>Liliopsida</taxon>
        <taxon>Poales</taxon>
        <taxon>Poaceae</taxon>
        <taxon>BOP clade</taxon>
        <taxon>Pooideae</taxon>
        <taxon>Triticodae</taxon>
        <taxon>Triticeae</taxon>
        <taxon>Triticinae</taxon>
        <taxon>Triticum</taxon>
    </lineage>
</organism>
<dbReference type="Gramene" id="TuG1812G0200004418.01.T01">
    <property type="protein sequence ID" value="TuG1812G0200004418.01.T01.cds426905"/>
    <property type="gene ID" value="TuG1812G0200004418.01"/>
</dbReference>
<evidence type="ECO:0000313" key="3">
    <source>
        <dbReference type="Proteomes" id="UP000015106"/>
    </source>
</evidence>
<reference evidence="3" key="1">
    <citation type="journal article" date="2013" name="Nature">
        <title>Draft genome of the wheat A-genome progenitor Triticum urartu.</title>
        <authorList>
            <person name="Ling H.Q."/>
            <person name="Zhao S."/>
            <person name="Liu D."/>
            <person name="Wang J."/>
            <person name="Sun H."/>
            <person name="Zhang C."/>
            <person name="Fan H."/>
            <person name="Li D."/>
            <person name="Dong L."/>
            <person name="Tao Y."/>
            <person name="Gao C."/>
            <person name="Wu H."/>
            <person name="Li Y."/>
            <person name="Cui Y."/>
            <person name="Guo X."/>
            <person name="Zheng S."/>
            <person name="Wang B."/>
            <person name="Yu K."/>
            <person name="Liang Q."/>
            <person name="Yang W."/>
            <person name="Lou X."/>
            <person name="Chen J."/>
            <person name="Feng M."/>
            <person name="Jian J."/>
            <person name="Zhang X."/>
            <person name="Luo G."/>
            <person name="Jiang Y."/>
            <person name="Liu J."/>
            <person name="Wang Z."/>
            <person name="Sha Y."/>
            <person name="Zhang B."/>
            <person name="Wu H."/>
            <person name="Tang D."/>
            <person name="Shen Q."/>
            <person name="Xue P."/>
            <person name="Zou S."/>
            <person name="Wang X."/>
            <person name="Liu X."/>
            <person name="Wang F."/>
            <person name="Yang Y."/>
            <person name="An X."/>
            <person name="Dong Z."/>
            <person name="Zhang K."/>
            <person name="Zhang X."/>
            <person name="Luo M.C."/>
            <person name="Dvorak J."/>
            <person name="Tong Y."/>
            <person name="Wang J."/>
            <person name="Yang H."/>
            <person name="Li Z."/>
            <person name="Wang D."/>
            <person name="Zhang A."/>
            <person name="Wang J."/>
        </authorList>
    </citation>
    <scope>NUCLEOTIDE SEQUENCE</scope>
    <source>
        <strain evidence="3">cv. G1812</strain>
    </source>
</reference>
<feature type="compositionally biased region" description="Polar residues" evidence="1">
    <location>
        <begin position="65"/>
        <end position="74"/>
    </location>
</feature>
<evidence type="ECO:0000313" key="2">
    <source>
        <dbReference type="EnsemblPlants" id="TuG1812G0200004418.01.T01.cds426905"/>
    </source>
</evidence>
<evidence type="ECO:0000256" key="1">
    <source>
        <dbReference type="SAM" id="MobiDB-lite"/>
    </source>
</evidence>
<dbReference type="AlphaFoldDB" id="A0A8R7PHS4"/>
<reference evidence="2" key="2">
    <citation type="submission" date="2018-03" db="EMBL/GenBank/DDBJ databases">
        <title>The Triticum urartu genome reveals the dynamic nature of wheat genome evolution.</title>
        <authorList>
            <person name="Ling H."/>
            <person name="Ma B."/>
            <person name="Shi X."/>
            <person name="Liu H."/>
            <person name="Dong L."/>
            <person name="Sun H."/>
            <person name="Cao Y."/>
            <person name="Gao Q."/>
            <person name="Zheng S."/>
            <person name="Li Y."/>
            <person name="Yu Y."/>
            <person name="Du H."/>
            <person name="Qi M."/>
            <person name="Li Y."/>
            <person name="Yu H."/>
            <person name="Cui Y."/>
            <person name="Wang N."/>
            <person name="Chen C."/>
            <person name="Wu H."/>
            <person name="Zhao Y."/>
            <person name="Zhang J."/>
            <person name="Li Y."/>
            <person name="Zhou W."/>
            <person name="Zhang B."/>
            <person name="Hu W."/>
            <person name="Eijk M."/>
            <person name="Tang J."/>
            <person name="Witsenboer H."/>
            <person name="Zhao S."/>
            <person name="Li Z."/>
            <person name="Zhang A."/>
            <person name="Wang D."/>
            <person name="Liang C."/>
        </authorList>
    </citation>
    <scope>NUCLEOTIDE SEQUENCE [LARGE SCALE GENOMIC DNA]</scope>
    <source>
        <strain evidence="2">cv. G1812</strain>
    </source>
</reference>